<gene>
    <name evidence="1" type="ORF">HGI30_13445</name>
</gene>
<dbReference type="KEGG" id="palr:HGI30_13445"/>
<evidence type="ECO:0000313" key="2">
    <source>
        <dbReference type="Proteomes" id="UP000502136"/>
    </source>
</evidence>
<name>A0A6H2GYF6_9BACL</name>
<organism evidence="1 2">
    <name type="scientific">Paenibacillus albicereus</name>
    <dbReference type="NCBI Taxonomy" id="2726185"/>
    <lineage>
        <taxon>Bacteria</taxon>
        <taxon>Bacillati</taxon>
        <taxon>Bacillota</taxon>
        <taxon>Bacilli</taxon>
        <taxon>Bacillales</taxon>
        <taxon>Paenibacillaceae</taxon>
        <taxon>Paenibacillus</taxon>
    </lineage>
</organism>
<sequence length="284" mass="31879">MLAWVKRRPWTAAAAAVVLIAASWTGNLLYRGTQLLDEPYFFAQDQLVYPGTNQIYLSYLENRRERSPVLFVQWNERPDIPLALIEKMDFRYQRQMAAYASLDMDEKAYRQLKEPLPMTLTVRYRDGTVKRIQAGTLRKRVESGMQVKQRGGSTFNGSLSGAAACACTLEKIEVVPSELGSTIRLKPYGFGGKSLQPPASLTKGETIGIDWTLAPDGGSSLRGARYYEIGLELTFRTEDGRSIRQREPLTYPSMPIDEEDLTELVRELRKDGKQQPGTGGASDE</sequence>
<keyword evidence="2" id="KW-1185">Reference proteome</keyword>
<dbReference type="RefSeq" id="WP_168908022.1">
    <property type="nucleotide sequence ID" value="NZ_CP051428.1"/>
</dbReference>
<protein>
    <submittedName>
        <fullName evidence="1">Uncharacterized protein</fullName>
    </submittedName>
</protein>
<dbReference type="AlphaFoldDB" id="A0A6H2GYF6"/>
<dbReference type="EMBL" id="CP051428">
    <property type="protein sequence ID" value="QJC52464.1"/>
    <property type="molecule type" value="Genomic_DNA"/>
</dbReference>
<reference evidence="1 2" key="1">
    <citation type="submission" date="2020-04" db="EMBL/GenBank/DDBJ databases">
        <title>Novel Paenibacillus strain UniB2 isolated from commercial digestive syrup.</title>
        <authorList>
            <person name="Thorat V."/>
            <person name="Kirdat K."/>
            <person name="Tiwarekar B."/>
            <person name="Yadav A."/>
        </authorList>
    </citation>
    <scope>NUCLEOTIDE SEQUENCE [LARGE SCALE GENOMIC DNA]</scope>
    <source>
        <strain evidence="1 2">UniB2</strain>
    </source>
</reference>
<dbReference type="Proteomes" id="UP000502136">
    <property type="component" value="Chromosome"/>
</dbReference>
<proteinExistence type="predicted"/>
<accession>A0A6H2GYF6</accession>
<evidence type="ECO:0000313" key="1">
    <source>
        <dbReference type="EMBL" id="QJC52464.1"/>
    </source>
</evidence>